<dbReference type="STRING" id="1903952.BIT28_20110"/>
<dbReference type="SUPFAM" id="SSF56784">
    <property type="entry name" value="HAD-like"/>
    <property type="match status" value="1"/>
</dbReference>
<comment type="caution">
    <text evidence="1">The sequence shown here is derived from an EMBL/GenBank/DDBJ whole genome shotgun (WGS) entry which is preliminary data.</text>
</comment>
<dbReference type="InterPro" id="IPR041492">
    <property type="entry name" value="HAD_2"/>
</dbReference>
<proteinExistence type="predicted"/>
<dbReference type="EMBL" id="MJIL01000085">
    <property type="protein sequence ID" value="OLQ74177.1"/>
    <property type="molecule type" value="Genomic_DNA"/>
</dbReference>
<sequence>MVDVQAILFDLDGTLVDSASCVEAVWESWATRHGVDKDKLLAEVHGCRALEVIPKFKPELNVLDENDKLLKQEIEHASEVTLIPGADSLLHSLENLPWGIVTMSSRELALAKLEASGLPMPKVLITADDITHGKPNPESYLLGAEKLKVEPSQCLVFEDAISGIKSANSAGMQVIQIVFSGHSDIQTDILDHIEDMTSVSVTATNNNLTICV</sequence>
<dbReference type="PANTHER" id="PTHR43481">
    <property type="entry name" value="FRUCTOSE-1-PHOSPHATE PHOSPHATASE"/>
    <property type="match status" value="1"/>
</dbReference>
<name>A0A1Q9GIA4_9GAMM</name>
<reference evidence="1 2" key="1">
    <citation type="submission" date="2016-09" db="EMBL/GenBank/DDBJ databases">
        <title>Photobacterium proteolyticum sp. nov. a protease producing bacterium isolated from ocean sediments of Laizhou Bay.</title>
        <authorList>
            <person name="Li Y."/>
        </authorList>
    </citation>
    <scope>NUCLEOTIDE SEQUENCE [LARGE SCALE GENOMIC DNA]</scope>
    <source>
        <strain evidence="1 2">13-12</strain>
    </source>
</reference>
<dbReference type="NCBIfam" id="TIGR01549">
    <property type="entry name" value="HAD-SF-IA-v1"/>
    <property type="match status" value="1"/>
</dbReference>
<dbReference type="PRINTS" id="PR00413">
    <property type="entry name" value="HADHALOGNASE"/>
</dbReference>
<dbReference type="AlphaFoldDB" id="A0A1Q9GIA4"/>
<accession>A0A1Q9GIA4</accession>
<dbReference type="NCBIfam" id="TIGR01509">
    <property type="entry name" value="HAD-SF-IA-v3"/>
    <property type="match status" value="1"/>
</dbReference>
<evidence type="ECO:0008006" key="3">
    <source>
        <dbReference type="Google" id="ProtNLM"/>
    </source>
</evidence>
<dbReference type="Pfam" id="PF13419">
    <property type="entry name" value="HAD_2"/>
    <property type="match status" value="1"/>
</dbReference>
<dbReference type="Gene3D" id="3.40.50.1000">
    <property type="entry name" value="HAD superfamily/HAD-like"/>
    <property type="match status" value="1"/>
</dbReference>
<dbReference type="InterPro" id="IPR036412">
    <property type="entry name" value="HAD-like_sf"/>
</dbReference>
<organism evidence="1 2">
    <name type="scientific">Photobacterium proteolyticum</name>
    <dbReference type="NCBI Taxonomy" id="1903952"/>
    <lineage>
        <taxon>Bacteria</taxon>
        <taxon>Pseudomonadati</taxon>
        <taxon>Pseudomonadota</taxon>
        <taxon>Gammaproteobacteria</taxon>
        <taxon>Vibrionales</taxon>
        <taxon>Vibrionaceae</taxon>
        <taxon>Photobacterium</taxon>
    </lineage>
</organism>
<dbReference type="InterPro" id="IPR006439">
    <property type="entry name" value="HAD-SF_hydro_IA"/>
</dbReference>
<dbReference type="OrthoDB" id="9800058at2"/>
<dbReference type="InterPro" id="IPR023198">
    <property type="entry name" value="PGP-like_dom2"/>
</dbReference>
<dbReference type="InterPro" id="IPR023214">
    <property type="entry name" value="HAD_sf"/>
</dbReference>
<keyword evidence="2" id="KW-1185">Reference proteome</keyword>
<dbReference type="PANTHER" id="PTHR43481:SF4">
    <property type="entry name" value="GLYCEROL-1-PHOSPHATE PHOSPHOHYDROLASE 1-RELATED"/>
    <property type="match status" value="1"/>
</dbReference>
<protein>
    <recommendedName>
        <fullName evidence="3">Phosphatase</fullName>
    </recommendedName>
</protein>
<dbReference type="RefSeq" id="WP_075766204.1">
    <property type="nucleotide sequence ID" value="NZ_MJIL01000085.1"/>
</dbReference>
<gene>
    <name evidence="1" type="ORF">BIT28_20110</name>
</gene>
<dbReference type="SFLD" id="SFLDG01129">
    <property type="entry name" value="C1.5:_HAD__Beta-PGM__Phosphata"/>
    <property type="match status" value="1"/>
</dbReference>
<dbReference type="InterPro" id="IPR051806">
    <property type="entry name" value="HAD-like_SPP"/>
</dbReference>
<dbReference type="SFLD" id="SFLDS00003">
    <property type="entry name" value="Haloacid_Dehalogenase"/>
    <property type="match status" value="1"/>
</dbReference>
<evidence type="ECO:0000313" key="1">
    <source>
        <dbReference type="EMBL" id="OLQ74177.1"/>
    </source>
</evidence>
<dbReference type="Proteomes" id="UP000186905">
    <property type="component" value="Unassembled WGS sequence"/>
</dbReference>
<dbReference type="GO" id="GO:0050308">
    <property type="term" value="F:sugar-phosphatase activity"/>
    <property type="evidence" value="ECO:0007669"/>
    <property type="project" value="TreeGrafter"/>
</dbReference>
<evidence type="ECO:0000313" key="2">
    <source>
        <dbReference type="Proteomes" id="UP000186905"/>
    </source>
</evidence>
<dbReference type="Gene3D" id="1.10.150.240">
    <property type="entry name" value="Putative phosphatase, domain 2"/>
    <property type="match status" value="1"/>
</dbReference>